<dbReference type="OrthoDB" id="419598at2759"/>
<evidence type="ECO:0000259" key="1">
    <source>
        <dbReference type="Pfam" id="PF05368"/>
    </source>
</evidence>
<dbReference type="Proteomes" id="UP000681722">
    <property type="component" value="Unassembled WGS sequence"/>
</dbReference>
<dbReference type="EMBL" id="CAJNOQ010010310">
    <property type="protein sequence ID" value="CAF1248391.1"/>
    <property type="molecule type" value="Genomic_DNA"/>
</dbReference>
<evidence type="ECO:0000313" key="4">
    <source>
        <dbReference type="Proteomes" id="UP000663829"/>
    </source>
</evidence>
<sequence length="294" mass="31568">MYVITGATGHVGSSIVDQLLSQSVPVRAVIRSETKAESFTSRNVEVALADLTNTDALAKAFQGAKVVFVINPPAYASSNMQAVAVKVSNALALAVKAAQVPRIVILSSIGAERSSGTGSIRTTHILEEALKGTAPQVVIVRCAAFIENWLSSVLAIKAGQSPVLNSMYQKLDHKIPHIATDDIGRVVAEYLTKSDGEVAKSVLIELEGPEPYSPNDVAKLISKTLGKTIPAIAMSDDMIWELCDQLGWPKTTGDNFIEMMKAYDNSIIYWTTNENSIRVKGKLTLDDVLGKVLN</sequence>
<reference evidence="2" key="1">
    <citation type="submission" date="2021-02" db="EMBL/GenBank/DDBJ databases">
        <authorList>
            <person name="Nowell W R."/>
        </authorList>
    </citation>
    <scope>NUCLEOTIDE SEQUENCE</scope>
</reference>
<dbReference type="InterPro" id="IPR008030">
    <property type="entry name" value="NmrA-like"/>
</dbReference>
<dbReference type="InterPro" id="IPR036291">
    <property type="entry name" value="NAD(P)-bd_dom_sf"/>
</dbReference>
<protein>
    <recommendedName>
        <fullName evidence="1">NmrA-like domain-containing protein</fullName>
    </recommendedName>
</protein>
<dbReference type="SUPFAM" id="SSF51735">
    <property type="entry name" value="NAD(P)-binding Rossmann-fold domains"/>
    <property type="match status" value="1"/>
</dbReference>
<dbReference type="PANTHER" id="PTHR43162">
    <property type="match status" value="1"/>
</dbReference>
<comment type="caution">
    <text evidence="2">The sequence shown here is derived from an EMBL/GenBank/DDBJ whole genome shotgun (WGS) entry which is preliminary data.</text>
</comment>
<evidence type="ECO:0000313" key="2">
    <source>
        <dbReference type="EMBL" id="CAF1248391.1"/>
    </source>
</evidence>
<dbReference type="Gene3D" id="3.40.50.720">
    <property type="entry name" value="NAD(P)-binding Rossmann-like Domain"/>
    <property type="match status" value="1"/>
</dbReference>
<dbReference type="Proteomes" id="UP000663829">
    <property type="component" value="Unassembled WGS sequence"/>
</dbReference>
<keyword evidence="4" id="KW-1185">Reference proteome</keyword>
<dbReference type="InterPro" id="IPR051604">
    <property type="entry name" value="Ergot_Alk_Oxidoreductase"/>
</dbReference>
<evidence type="ECO:0000313" key="3">
    <source>
        <dbReference type="EMBL" id="CAF4015987.1"/>
    </source>
</evidence>
<organism evidence="2 4">
    <name type="scientific">Didymodactylos carnosus</name>
    <dbReference type="NCBI Taxonomy" id="1234261"/>
    <lineage>
        <taxon>Eukaryota</taxon>
        <taxon>Metazoa</taxon>
        <taxon>Spiralia</taxon>
        <taxon>Gnathifera</taxon>
        <taxon>Rotifera</taxon>
        <taxon>Eurotatoria</taxon>
        <taxon>Bdelloidea</taxon>
        <taxon>Philodinida</taxon>
        <taxon>Philodinidae</taxon>
        <taxon>Didymodactylos</taxon>
    </lineage>
</organism>
<dbReference type="EMBL" id="CAJOBC010013465">
    <property type="protein sequence ID" value="CAF4015987.1"/>
    <property type="molecule type" value="Genomic_DNA"/>
</dbReference>
<accession>A0A814ZW28</accession>
<feature type="domain" description="NmrA-like" evidence="1">
    <location>
        <begin position="3"/>
        <end position="265"/>
    </location>
</feature>
<proteinExistence type="predicted"/>
<gene>
    <name evidence="2" type="ORF">GPM918_LOCUS26008</name>
    <name evidence="3" type="ORF">SRO942_LOCUS26087</name>
</gene>
<dbReference type="PANTHER" id="PTHR43162:SF1">
    <property type="entry name" value="PRESTALK A DIFFERENTIATION PROTEIN A"/>
    <property type="match status" value="1"/>
</dbReference>
<name>A0A814ZW28_9BILA</name>
<dbReference type="AlphaFoldDB" id="A0A814ZW28"/>
<dbReference type="Gene3D" id="3.90.25.10">
    <property type="entry name" value="UDP-galactose 4-epimerase, domain 1"/>
    <property type="match status" value="1"/>
</dbReference>
<dbReference type="Pfam" id="PF05368">
    <property type="entry name" value="NmrA"/>
    <property type="match status" value="1"/>
</dbReference>